<dbReference type="GO" id="GO:0016757">
    <property type="term" value="F:glycosyltransferase activity"/>
    <property type="evidence" value="ECO:0007669"/>
    <property type="project" value="InterPro"/>
</dbReference>
<sequence>MFICRLKNKYGQQVVLDRFKKFERESCAIGADSPIWVCWWQGEEQMPEVVRACYHSIRKHACGHPVILITEANCNEYLKLPDLMWEKQEKGTISLTHFSDLARMYLLKEYGGIWVDATNFITQDIDSFINTASTFWTCHHISLCNNVSRGLWTSSFFACGKGHLIPCYLYDSLIHYWQENDRLAKYLLMDFLFTVGYEGIPAMREEIDRVPMMPMGDLRGVLNRKFDPDVWNFHCNQVGFQKLSWKKKLEKFTPAHEKTHYAHFLEEYSKE</sequence>
<reference evidence="1" key="1">
    <citation type="journal article" date="2012" name="PLoS ONE">
        <title>Gene sets for utilization of primary and secondary nutrition supplies in the distal gut of endangered iberian lynx.</title>
        <authorList>
            <person name="Alcaide M."/>
            <person name="Messina E."/>
            <person name="Richter M."/>
            <person name="Bargiela R."/>
            <person name="Peplies J."/>
            <person name="Huws S.A."/>
            <person name="Newbold C.J."/>
            <person name="Golyshin P.N."/>
            <person name="Simon M.A."/>
            <person name="Lopez G."/>
            <person name="Yakimov M.M."/>
            <person name="Ferrer M."/>
        </authorList>
    </citation>
    <scope>NUCLEOTIDE SEQUENCE</scope>
</reference>
<name>J9D5A6_9ZZZZ</name>
<evidence type="ECO:0000313" key="1">
    <source>
        <dbReference type="EMBL" id="EJX07896.1"/>
    </source>
</evidence>
<dbReference type="InterPro" id="IPR029044">
    <property type="entry name" value="Nucleotide-diphossugar_trans"/>
</dbReference>
<dbReference type="EMBL" id="AMCI01000767">
    <property type="protein sequence ID" value="EJX07896.1"/>
    <property type="molecule type" value="Genomic_DNA"/>
</dbReference>
<dbReference type="SUPFAM" id="SSF53448">
    <property type="entry name" value="Nucleotide-diphospho-sugar transferases"/>
    <property type="match status" value="1"/>
</dbReference>
<gene>
    <name evidence="1" type="ORF">EVA_03995</name>
</gene>
<accession>J9D5A6</accession>
<dbReference type="AlphaFoldDB" id="J9D5A6"/>
<dbReference type="Gene3D" id="3.90.550.20">
    <property type="match status" value="1"/>
</dbReference>
<comment type="caution">
    <text evidence="1">The sequence shown here is derived from an EMBL/GenBank/DDBJ whole genome shotgun (WGS) entry which is preliminary data.</text>
</comment>
<protein>
    <submittedName>
        <fullName evidence="1">Capsular polysaccharide synthesis protein</fullName>
    </submittedName>
</protein>
<dbReference type="Pfam" id="PF05704">
    <property type="entry name" value="Caps_synth"/>
    <property type="match status" value="1"/>
</dbReference>
<organism evidence="1">
    <name type="scientific">gut metagenome</name>
    <dbReference type="NCBI Taxonomy" id="749906"/>
    <lineage>
        <taxon>unclassified sequences</taxon>
        <taxon>metagenomes</taxon>
        <taxon>organismal metagenomes</taxon>
    </lineage>
</organism>
<proteinExistence type="predicted"/>
<dbReference type="InterPro" id="IPR008441">
    <property type="entry name" value="AfumC-like_glycosyl_Trfase"/>
</dbReference>